<feature type="domain" description="DEAD/DEAH-box helicase" evidence="2">
    <location>
        <begin position="101"/>
        <end position="135"/>
    </location>
</feature>
<comment type="caution">
    <text evidence="3">The sequence shown here is derived from an EMBL/GenBank/DDBJ whole genome shotgun (WGS) entry which is preliminary data.</text>
</comment>
<protein>
    <recommendedName>
        <fullName evidence="2">DEAD/DEAH-box helicase domain-containing protein</fullName>
    </recommendedName>
</protein>
<evidence type="ECO:0000313" key="4">
    <source>
        <dbReference type="Proteomes" id="UP001159427"/>
    </source>
</evidence>
<keyword evidence="4" id="KW-1185">Reference proteome</keyword>
<dbReference type="Gene3D" id="3.40.50.300">
    <property type="entry name" value="P-loop containing nucleotide triphosphate hydrolases"/>
    <property type="match status" value="1"/>
</dbReference>
<gene>
    <name evidence="3" type="ORF">PEVE_00039304</name>
</gene>
<proteinExistence type="predicted"/>
<name>A0ABN8MQ43_9CNID</name>
<feature type="compositionally biased region" description="Acidic residues" evidence="1">
    <location>
        <begin position="227"/>
        <end position="238"/>
    </location>
</feature>
<accession>A0ABN8MQ43</accession>
<feature type="compositionally biased region" description="Acidic residues" evidence="1">
    <location>
        <begin position="246"/>
        <end position="261"/>
    </location>
</feature>
<dbReference type="Pfam" id="PF00270">
    <property type="entry name" value="DEAD"/>
    <property type="match status" value="1"/>
</dbReference>
<dbReference type="SUPFAM" id="SSF52540">
    <property type="entry name" value="P-loop containing nucleoside triphosphate hydrolases"/>
    <property type="match status" value="1"/>
</dbReference>
<organism evidence="3 4">
    <name type="scientific">Porites evermanni</name>
    <dbReference type="NCBI Taxonomy" id="104178"/>
    <lineage>
        <taxon>Eukaryota</taxon>
        <taxon>Metazoa</taxon>
        <taxon>Cnidaria</taxon>
        <taxon>Anthozoa</taxon>
        <taxon>Hexacorallia</taxon>
        <taxon>Scleractinia</taxon>
        <taxon>Fungiina</taxon>
        <taxon>Poritidae</taxon>
        <taxon>Porites</taxon>
    </lineage>
</organism>
<dbReference type="Proteomes" id="UP001159427">
    <property type="component" value="Unassembled WGS sequence"/>
</dbReference>
<sequence>MELWCRSPLNYIQSSTSMKMLEGGIKGRDRKNTTIKAIFLPCDFTRALGRHPAPELEPCLSELAPQRLLLKLKFSAGCTICSVKDAITYGLQKTQYKDVREHQRKVIEGYCSGKDVFLSAPTGSGKSLTFEVAVYVFNYLERGERLETVAQADSDMFHGQDPYSCKKVGEMSAIGHHNNHHSYIAARPDVHMLQLRGRGMSTLKRDKVDIVATHIVRSLVNGADMLNNEEDDQEEATDTGEKSDTDQDYDESDNESDVGND</sequence>
<evidence type="ECO:0000256" key="1">
    <source>
        <dbReference type="SAM" id="MobiDB-lite"/>
    </source>
</evidence>
<dbReference type="InterPro" id="IPR027417">
    <property type="entry name" value="P-loop_NTPase"/>
</dbReference>
<dbReference type="InterPro" id="IPR011545">
    <property type="entry name" value="DEAD/DEAH_box_helicase_dom"/>
</dbReference>
<evidence type="ECO:0000313" key="3">
    <source>
        <dbReference type="EMBL" id="CAH3033389.1"/>
    </source>
</evidence>
<feature type="region of interest" description="Disordered" evidence="1">
    <location>
        <begin position="223"/>
        <end position="261"/>
    </location>
</feature>
<evidence type="ECO:0000259" key="2">
    <source>
        <dbReference type="Pfam" id="PF00270"/>
    </source>
</evidence>
<reference evidence="3 4" key="1">
    <citation type="submission" date="2022-05" db="EMBL/GenBank/DDBJ databases">
        <authorList>
            <consortium name="Genoscope - CEA"/>
            <person name="William W."/>
        </authorList>
    </citation>
    <scope>NUCLEOTIDE SEQUENCE [LARGE SCALE GENOMIC DNA]</scope>
</reference>
<dbReference type="EMBL" id="CALNXI010000690">
    <property type="protein sequence ID" value="CAH3033389.1"/>
    <property type="molecule type" value="Genomic_DNA"/>
</dbReference>